<dbReference type="PRINTS" id="PR01590">
    <property type="entry name" value="HTHFIS"/>
</dbReference>
<dbReference type="InterPro" id="IPR002197">
    <property type="entry name" value="HTH_Fis"/>
</dbReference>
<name>A0A0F9YIW6_9ZZZZ</name>
<comment type="caution">
    <text evidence="2">The sequence shown here is derived from an EMBL/GenBank/DDBJ whole genome shotgun (WGS) entry which is preliminary data.</text>
</comment>
<evidence type="ECO:0000313" key="2">
    <source>
        <dbReference type="EMBL" id="KKO12232.1"/>
    </source>
</evidence>
<dbReference type="EMBL" id="LAZR01000001">
    <property type="protein sequence ID" value="KKO12232.1"/>
    <property type="molecule type" value="Genomic_DNA"/>
</dbReference>
<protein>
    <recommendedName>
        <fullName evidence="1">DNA binding HTH domain-containing protein</fullName>
    </recommendedName>
</protein>
<organism evidence="2">
    <name type="scientific">marine sediment metagenome</name>
    <dbReference type="NCBI Taxonomy" id="412755"/>
    <lineage>
        <taxon>unclassified sequences</taxon>
        <taxon>metagenomes</taxon>
        <taxon>ecological metagenomes</taxon>
    </lineage>
</organism>
<dbReference type="Pfam" id="PF02954">
    <property type="entry name" value="HTH_8"/>
    <property type="match status" value="1"/>
</dbReference>
<dbReference type="AlphaFoldDB" id="A0A0F9YIW6"/>
<dbReference type="InterPro" id="IPR009057">
    <property type="entry name" value="Homeodomain-like_sf"/>
</dbReference>
<proteinExistence type="predicted"/>
<accession>A0A0F9YIW6</accession>
<sequence>MKKDDPASGLPSEALLSPAEHAAFSLESSRCSLRQAVERAMANYFADVDDEGLISDLYELVLSEVEAPLLQAVLKQTDGNQSRASTMLGLNRGTLRKKLKQHGLLNFRQNGLSD</sequence>
<dbReference type="PANTHER" id="PTHR47918:SF1">
    <property type="entry name" value="DNA-BINDING PROTEIN FIS"/>
    <property type="match status" value="1"/>
</dbReference>
<dbReference type="SUPFAM" id="SSF46689">
    <property type="entry name" value="Homeodomain-like"/>
    <property type="match status" value="1"/>
</dbReference>
<dbReference type="GO" id="GO:0043565">
    <property type="term" value="F:sequence-specific DNA binding"/>
    <property type="evidence" value="ECO:0007669"/>
    <property type="project" value="InterPro"/>
</dbReference>
<dbReference type="Gene3D" id="1.10.10.60">
    <property type="entry name" value="Homeodomain-like"/>
    <property type="match status" value="1"/>
</dbReference>
<dbReference type="InterPro" id="IPR050207">
    <property type="entry name" value="Trans_regulatory_Fis"/>
</dbReference>
<dbReference type="NCBIfam" id="NF001659">
    <property type="entry name" value="PRK00430.1"/>
    <property type="match status" value="1"/>
</dbReference>
<feature type="domain" description="DNA binding HTH" evidence="1">
    <location>
        <begin position="62"/>
        <end position="101"/>
    </location>
</feature>
<evidence type="ECO:0000259" key="1">
    <source>
        <dbReference type="Pfam" id="PF02954"/>
    </source>
</evidence>
<gene>
    <name evidence="2" type="ORF">LCGC14_0002410</name>
</gene>
<dbReference type="PANTHER" id="PTHR47918">
    <property type="entry name" value="DNA-BINDING PROTEIN FIS"/>
    <property type="match status" value="1"/>
</dbReference>
<reference evidence="2" key="1">
    <citation type="journal article" date="2015" name="Nature">
        <title>Complex archaea that bridge the gap between prokaryotes and eukaryotes.</title>
        <authorList>
            <person name="Spang A."/>
            <person name="Saw J.H."/>
            <person name="Jorgensen S.L."/>
            <person name="Zaremba-Niedzwiedzka K."/>
            <person name="Martijn J."/>
            <person name="Lind A.E."/>
            <person name="van Eijk R."/>
            <person name="Schleper C."/>
            <person name="Guy L."/>
            <person name="Ettema T.J."/>
        </authorList>
    </citation>
    <scope>NUCLEOTIDE SEQUENCE</scope>
</reference>